<organism evidence="1 2">
    <name type="scientific">Actinidia virus D</name>
    <dbReference type="NCBI Taxonomy" id="3069721"/>
    <lineage>
        <taxon>Viruses</taxon>
        <taxon>Riboviria</taxon>
        <taxon>Orthornavirae</taxon>
        <taxon>Negarnaviricota</taxon>
        <taxon>Haploviricotina</taxon>
        <taxon>Monjiviricetes</taxon>
        <taxon>Mononegavirales</taxon>
        <taxon>Rhabdoviridae</taxon>
        <taxon>Betarhabdovirinae</taxon>
        <taxon>Alphacytorhabdovirus</taxon>
        <taxon>Alphacytorhabdovirus actinidiae</taxon>
        <taxon>Cytorhabdovirus actinidiae</taxon>
    </lineage>
</organism>
<name>A0A8E6YJ35_9RHAB</name>
<evidence type="ECO:0000313" key="2">
    <source>
        <dbReference type="Proteomes" id="UP001162075"/>
    </source>
</evidence>
<sequence>MADNMSSIDVKWYKVRFETFDWHYEYKPSEKNLLAEPRSKNDGMARGFLQSKIRAIDESAAKLITALIDGGHVRTVQTVSRSMYLGAGCKKCSYILPKCIIVPTDIPLPLGPKSIPRTQQIIKVNGLPFYMSISGTWKVATMSVDDATVLFDTSPKDFIGMLTDPFPKSEIKSTIPPTAAKPPGTDVIKP</sequence>
<accession>A0A8E6YJ35</accession>
<dbReference type="Proteomes" id="UP001162075">
    <property type="component" value="Segment"/>
</dbReference>
<reference evidence="1 2" key="1">
    <citation type="journal article" date="2021" name="Mol. Plant Pathol.">
        <title>A novel Actinidia cytorhabdovirus characterized using genomic and viral protein interaction features.</title>
        <authorList>
            <person name="Wang Y."/>
            <person name="Wang G."/>
            <person name="Bai J."/>
            <person name="Zhang Y."/>
            <person name="Wang Y."/>
            <person name="Wen S."/>
            <person name="Li L."/>
            <person name="Yang Z."/>
            <person name="Hong N."/>
        </authorList>
    </citation>
    <scope>NUCLEOTIDE SEQUENCE [LARGE SCALE GENOMIC DNA]</scope>
    <source>
        <strain evidence="1">JS27</strain>
    </source>
</reference>
<evidence type="ECO:0000313" key="1">
    <source>
        <dbReference type="EMBL" id="QVU21446.1"/>
    </source>
</evidence>
<keyword evidence="2" id="KW-1185">Reference proteome</keyword>
<proteinExistence type="predicted"/>
<protein>
    <submittedName>
        <fullName evidence="1">Matrix protein</fullName>
    </submittedName>
</protein>
<dbReference type="EMBL" id="MW550041">
    <property type="protein sequence ID" value="QVU21446.1"/>
    <property type="molecule type" value="Viral_cRNA"/>
</dbReference>